<dbReference type="KEGG" id="mat:MARTH_orf667"/>
<sequence length="254" mass="29936">MKFHNVYIDFEAITHPFASVIGLPSGTPFAYTIGLLNDKNRFESKTFIMDFTKHNSLPAIWLMLRKFIIADIHSINPKIDIKSVNFIGHNPVLEHDCLKKLFPENKVVPLIDYPNISLSKITAKTFNQTYWFKTKKAIINTKKETLIKRLPERNGAIASYAGYWLYVSSLKDLRANDRRKKYFIDLEKKTLLRELREYSRDDVLKMIFVTQHVDQLNMWIKEFNAKNELLKQIRNLKLDDKLTIKDVKEKIWTL</sequence>
<organism evidence="1 2">
    <name type="scientific">Metamycoplasma arthritidis (strain 158L3-1)</name>
    <name type="common">Mycoplasma arthritidis</name>
    <dbReference type="NCBI Taxonomy" id="243272"/>
    <lineage>
        <taxon>Bacteria</taxon>
        <taxon>Bacillati</taxon>
        <taxon>Mycoplasmatota</taxon>
        <taxon>Mycoplasmoidales</taxon>
        <taxon>Metamycoplasmataceae</taxon>
        <taxon>Metamycoplasma</taxon>
    </lineage>
</organism>
<accession>B3PN34</accession>
<evidence type="ECO:0008006" key="3">
    <source>
        <dbReference type="Google" id="ProtNLM"/>
    </source>
</evidence>
<keyword evidence="2" id="KW-1185">Reference proteome</keyword>
<protein>
    <recommendedName>
        <fullName evidence="3">DUF2779 domain-containing protein</fullName>
    </recommendedName>
</protein>
<reference evidence="1 2" key="1">
    <citation type="journal article" date="2008" name="Infect. Immun.">
        <title>Genome of Mycoplasma arthritidis.</title>
        <authorList>
            <person name="Dybvig K."/>
            <person name="Zuhua C."/>
            <person name="Lao P."/>
            <person name="Jordan D.S."/>
            <person name="French C.T."/>
            <person name="Tu A.H."/>
            <person name="Loraine A.E."/>
        </authorList>
    </citation>
    <scope>NUCLEOTIDE SEQUENCE [LARGE SCALE GENOMIC DNA]</scope>
    <source>
        <strain evidence="1 2">158L3-1</strain>
    </source>
</reference>
<gene>
    <name evidence="1" type="ordered locus">MARTH_orf667</name>
</gene>
<evidence type="ECO:0000313" key="1">
    <source>
        <dbReference type="EMBL" id="ACF07436.1"/>
    </source>
</evidence>
<dbReference type="EMBL" id="CP001047">
    <property type="protein sequence ID" value="ACF07436.1"/>
    <property type="molecule type" value="Genomic_DNA"/>
</dbReference>
<proteinExistence type="predicted"/>
<dbReference type="AlphaFoldDB" id="B3PN34"/>
<evidence type="ECO:0000313" key="2">
    <source>
        <dbReference type="Proteomes" id="UP000008812"/>
    </source>
</evidence>
<dbReference type="Proteomes" id="UP000008812">
    <property type="component" value="Chromosome"/>
</dbReference>
<name>B3PN34_META1</name>
<dbReference type="STRING" id="243272.MARTH_orf667"/>
<dbReference type="HOGENOM" id="CLU_1093355_0_0_14"/>
<dbReference type="eggNOG" id="ENOG5031Y98">
    <property type="taxonomic scope" value="Bacteria"/>
</dbReference>
<dbReference type="RefSeq" id="WP_012498393.1">
    <property type="nucleotide sequence ID" value="NC_011025.1"/>
</dbReference>